<dbReference type="RefSeq" id="XP_004492540.1">
    <property type="nucleotide sequence ID" value="XM_004492483.2"/>
</dbReference>
<dbReference type="AlphaFoldDB" id="A0A1S2XPM1"/>
<dbReference type="STRING" id="3827.A0A1S2XPM1"/>
<reference evidence="1" key="1">
    <citation type="journal article" date="2013" name="Nat. Biotechnol.">
        <title>Draft genome sequence of chickpea (Cicer arietinum) provides a resource for trait improvement.</title>
        <authorList>
            <person name="Varshney R.K."/>
            <person name="Song C."/>
            <person name="Saxena R.K."/>
            <person name="Azam S."/>
            <person name="Yu S."/>
            <person name="Sharpe A.G."/>
            <person name="Cannon S."/>
            <person name="Baek J."/>
            <person name="Rosen B.D."/>
            <person name="Tar'an B."/>
            <person name="Millan T."/>
            <person name="Zhang X."/>
            <person name="Ramsay L.D."/>
            <person name="Iwata A."/>
            <person name="Wang Y."/>
            <person name="Nelson W."/>
            <person name="Farmer A.D."/>
            <person name="Gaur P.M."/>
            <person name="Soderlund C."/>
            <person name="Penmetsa R.V."/>
            <person name="Xu C."/>
            <person name="Bharti A.K."/>
            <person name="He W."/>
            <person name="Winter P."/>
            <person name="Zhao S."/>
            <person name="Hane J.K."/>
            <person name="Carrasquilla-Garcia N."/>
            <person name="Condie J.A."/>
            <person name="Upadhyaya H.D."/>
            <person name="Luo M.C."/>
            <person name="Thudi M."/>
            <person name="Gowda C.L."/>
            <person name="Singh N.P."/>
            <person name="Lichtenzveig J."/>
            <person name="Gali K.K."/>
            <person name="Rubio J."/>
            <person name="Nadarajan N."/>
            <person name="Dolezel J."/>
            <person name="Bansal K.C."/>
            <person name="Xu X."/>
            <person name="Edwards D."/>
            <person name="Zhang G."/>
            <person name="Kahl G."/>
            <person name="Gil J."/>
            <person name="Singh K.B."/>
            <person name="Datta S.K."/>
            <person name="Jackson S.A."/>
            <person name="Wang J."/>
            <person name="Cook D.R."/>
        </authorList>
    </citation>
    <scope>NUCLEOTIDE SEQUENCE [LARGE SCALE GENOMIC DNA]</scope>
    <source>
        <strain evidence="1">cv. CDC Frontier</strain>
    </source>
</reference>
<reference evidence="2" key="2">
    <citation type="submission" date="2025-08" db="UniProtKB">
        <authorList>
            <consortium name="RefSeq"/>
        </authorList>
    </citation>
    <scope>IDENTIFICATION</scope>
    <source>
        <tissue evidence="2">Etiolated seedlings</tissue>
    </source>
</reference>
<evidence type="ECO:0000313" key="2">
    <source>
        <dbReference type="RefSeq" id="XP_004492540.1"/>
    </source>
</evidence>
<name>A0A1S2XPM1_CICAR</name>
<gene>
    <name evidence="2" type="primary">LOC101490888</name>
</gene>
<dbReference type="GeneID" id="101490888"/>
<accession>A0A1S2XPM1</accession>
<dbReference type="OrthoDB" id="691043at2759"/>
<dbReference type="PANTHER" id="PTHR33257">
    <property type="entry name" value="OS05G0165500 PROTEIN"/>
    <property type="match status" value="1"/>
</dbReference>
<dbReference type="PaxDb" id="3827-XP_004492540.1"/>
<dbReference type="Proteomes" id="UP000087171">
    <property type="component" value="Chromosome Ca3"/>
</dbReference>
<evidence type="ECO:0000313" key="1">
    <source>
        <dbReference type="Proteomes" id="UP000087171"/>
    </source>
</evidence>
<organism evidence="1 2">
    <name type="scientific">Cicer arietinum</name>
    <name type="common">Chickpea</name>
    <name type="synonym">Garbanzo</name>
    <dbReference type="NCBI Taxonomy" id="3827"/>
    <lineage>
        <taxon>Eukaryota</taxon>
        <taxon>Viridiplantae</taxon>
        <taxon>Streptophyta</taxon>
        <taxon>Embryophyta</taxon>
        <taxon>Tracheophyta</taxon>
        <taxon>Spermatophyta</taxon>
        <taxon>Magnoliopsida</taxon>
        <taxon>eudicotyledons</taxon>
        <taxon>Gunneridae</taxon>
        <taxon>Pentapetalae</taxon>
        <taxon>rosids</taxon>
        <taxon>fabids</taxon>
        <taxon>Fabales</taxon>
        <taxon>Fabaceae</taxon>
        <taxon>Papilionoideae</taxon>
        <taxon>50 kb inversion clade</taxon>
        <taxon>NPAAA clade</taxon>
        <taxon>Hologalegina</taxon>
        <taxon>IRL clade</taxon>
        <taxon>Cicereae</taxon>
        <taxon>Cicer</taxon>
    </lineage>
</organism>
<proteinExistence type="predicted"/>
<dbReference type="PANTHER" id="PTHR33257:SF58">
    <property type="entry name" value="REJ DOMAIN-CONTAINING PROTEIN"/>
    <property type="match status" value="1"/>
</dbReference>
<dbReference type="KEGG" id="cam:101490888"/>
<protein>
    <submittedName>
        <fullName evidence="2">Uncharacterized protein LOC101490888</fullName>
    </submittedName>
</protein>
<keyword evidence="1" id="KW-1185">Reference proteome</keyword>
<sequence length="194" mass="21841">MFSSKSEQPQKTILQIKQDDKFFCRLLTKESSITNPSFRVAITVPFVWESQPGTPKYTFSKQTLPPLTPPPSYYLKNTSCKKPLKNKNSRSNLFLALFPKLNLKKNIMSSTSSSLSSSPYNYSSASCSSSDSSSSSLNKIERRRRFLSYSSSIDFRKDEEIEEDANSPTSTLCFGLPRSTTTMINSGFLGFSKR</sequence>
<dbReference type="eggNOG" id="ENOG502S1GQ">
    <property type="taxonomic scope" value="Eukaryota"/>
</dbReference>